<reference evidence="1" key="2">
    <citation type="submission" date="2020-11" db="EMBL/GenBank/DDBJ databases">
        <authorList>
            <person name="McCartney M.A."/>
            <person name="Auch B."/>
            <person name="Kono T."/>
            <person name="Mallez S."/>
            <person name="Becker A."/>
            <person name="Gohl D.M."/>
            <person name="Silverstein K.A.T."/>
            <person name="Koren S."/>
            <person name="Bechman K.B."/>
            <person name="Herman A."/>
            <person name="Abrahante J.E."/>
            <person name="Garbe J."/>
        </authorList>
    </citation>
    <scope>NUCLEOTIDE SEQUENCE</scope>
    <source>
        <strain evidence="1">Duluth1</strain>
        <tissue evidence="1">Whole animal</tissue>
    </source>
</reference>
<protein>
    <submittedName>
        <fullName evidence="1">Uncharacterized protein</fullName>
    </submittedName>
</protein>
<accession>A0A9D4MDT1</accession>
<reference evidence="1" key="1">
    <citation type="journal article" date="2019" name="bioRxiv">
        <title>The Genome of the Zebra Mussel, Dreissena polymorpha: A Resource for Invasive Species Research.</title>
        <authorList>
            <person name="McCartney M.A."/>
            <person name="Auch B."/>
            <person name="Kono T."/>
            <person name="Mallez S."/>
            <person name="Zhang Y."/>
            <person name="Obille A."/>
            <person name="Becker A."/>
            <person name="Abrahante J.E."/>
            <person name="Garbe J."/>
            <person name="Badalamenti J.P."/>
            <person name="Herman A."/>
            <person name="Mangelson H."/>
            <person name="Liachko I."/>
            <person name="Sullivan S."/>
            <person name="Sone E.D."/>
            <person name="Koren S."/>
            <person name="Silverstein K.A.T."/>
            <person name="Beckman K.B."/>
            <person name="Gohl D.M."/>
        </authorList>
    </citation>
    <scope>NUCLEOTIDE SEQUENCE</scope>
    <source>
        <strain evidence="1">Duluth1</strain>
        <tissue evidence="1">Whole animal</tissue>
    </source>
</reference>
<sequence>MTTRHTIIDGTQLEHTILDDYLCGICCALFAHVQCELCDNTPGVLYRQVCPLHKQAGSSRGQSD</sequence>
<evidence type="ECO:0000313" key="2">
    <source>
        <dbReference type="Proteomes" id="UP000828390"/>
    </source>
</evidence>
<comment type="caution">
    <text evidence="1">The sequence shown here is derived from an EMBL/GenBank/DDBJ whole genome shotgun (WGS) entry which is preliminary data.</text>
</comment>
<dbReference type="AlphaFoldDB" id="A0A9D4MDT1"/>
<organism evidence="1 2">
    <name type="scientific">Dreissena polymorpha</name>
    <name type="common">Zebra mussel</name>
    <name type="synonym">Mytilus polymorpha</name>
    <dbReference type="NCBI Taxonomy" id="45954"/>
    <lineage>
        <taxon>Eukaryota</taxon>
        <taxon>Metazoa</taxon>
        <taxon>Spiralia</taxon>
        <taxon>Lophotrochozoa</taxon>
        <taxon>Mollusca</taxon>
        <taxon>Bivalvia</taxon>
        <taxon>Autobranchia</taxon>
        <taxon>Heteroconchia</taxon>
        <taxon>Euheterodonta</taxon>
        <taxon>Imparidentia</taxon>
        <taxon>Neoheterodontei</taxon>
        <taxon>Myida</taxon>
        <taxon>Dreissenoidea</taxon>
        <taxon>Dreissenidae</taxon>
        <taxon>Dreissena</taxon>
    </lineage>
</organism>
<gene>
    <name evidence="1" type="ORF">DPMN_038793</name>
</gene>
<keyword evidence="2" id="KW-1185">Reference proteome</keyword>
<proteinExistence type="predicted"/>
<name>A0A9D4MDT1_DREPO</name>
<dbReference type="EMBL" id="JAIWYP010000002">
    <property type="protein sequence ID" value="KAH3875525.1"/>
    <property type="molecule type" value="Genomic_DNA"/>
</dbReference>
<evidence type="ECO:0000313" key="1">
    <source>
        <dbReference type="EMBL" id="KAH3875525.1"/>
    </source>
</evidence>
<dbReference type="Proteomes" id="UP000828390">
    <property type="component" value="Unassembled WGS sequence"/>
</dbReference>